<evidence type="ECO:0000256" key="1">
    <source>
        <dbReference type="ARBA" id="ARBA00004141"/>
    </source>
</evidence>
<reference evidence="7" key="1">
    <citation type="submission" date="2021-11" db="EMBL/GenBank/DDBJ databases">
        <authorList>
            <person name="Herlambang A."/>
            <person name="Guo Y."/>
            <person name="Takashima Y."/>
            <person name="Nishizawa T."/>
        </authorList>
    </citation>
    <scope>NUCLEOTIDE SEQUENCE</scope>
    <source>
        <strain evidence="7">E1425</strain>
    </source>
</reference>
<dbReference type="EMBL" id="BQFW01000008">
    <property type="protein sequence ID" value="GJJ73373.1"/>
    <property type="molecule type" value="Genomic_DNA"/>
</dbReference>
<evidence type="ECO:0000256" key="5">
    <source>
        <dbReference type="SAM" id="MobiDB-lite"/>
    </source>
</evidence>
<protein>
    <submittedName>
        <fullName evidence="7">Uncharacterized protein</fullName>
    </submittedName>
</protein>
<gene>
    <name evidence="7" type="ORF">EMPS_05731</name>
</gene>
<dbReference type="GO" id="GO:0005794">
    <property type="term" value="C:Golgi apparatus"/>
    <property type="evidence" value="ECO:0007669"/>
    <property type="project" value="TreeGrafter"/>
</dbReference>
<reference evidence="7" key="2">
    <citation type="journal article" date="2022" name="Microbiol. Resour. Announc.">
        <title>Whole-Genome Sequence of Entomortierella parvispora E1425, a Mucoromycotan Fungus Associated with Burkholderiaceae-Related Endosymbiotic Bacteria.</title>
        <authorList>
            <person name="Herlambang A."/>
            <person name="Guo Y."/>
            <person name="Takashima Y."/>
            <person name="Narisawa K."/>
            <person name="Ohta H."/>
            <person name="Nishizawa T."/>
        </authorList>
    </citation>
    <scope>NUCLEOTIDE SEQUENCE</scope>
    <source>
        <strain evidence="7">E1425</strain>
    </source>
</reference>
<dbReference type="FunFam" id="1.20.1540.10:FF:000004">
    <property type="entry name" value="Transmembrane protein 115"/>
    <property type="match status" value="1"/>
</dbReference>
<accession>A0A9P3LWS3</accession>
<evidence type="ECO:0000256" key="6">
    <source>
        <dbReference type="SAM" id="Phobius"/>
    </source>
</evidence>
<comment type="caution">
    <text evidence="7">The sequence shown here is derived from an EMBL/GenBank/DDBJ whole genome shotgun (WGS) entry which is preliminary data.</text>
</comment>
<keyword evidence="4 6" id="KW-0472">Membrane</keyword>
<sequence length="395" mass="43853">MSATAAASWRSRVTNVPALTKTLATVMTAATALDLLLRFRDMAIASRGGENSDNADAEQRLVSLLAMVPVNAPYRFWTFATAAFFERNIVMYAINIFILLSSGKYLERGWGSREFFKYVAITSIGPMLWIYFTCLFEFVVRGNDELLFDTQAYGLTSVIAGFVISFKQLMPDHVITFWGFLSMRVGSVPLLYTIIMIIQAIITREQIQLLLALYGLSLAWLYSRFMRVQDGIRGDRGENFSFASFFPEFVQPPVKAISNFFFGILVKLHLFSPIGYGGSFQYDLENPQMAGMGHTFTQPGSLRAEAERRRALALKALDMRLHAAAGNHTHFSGPGRSSHKGGMGSHPGAAPVSLLSLSAEPLHEEDEEEDEVLFETSALDVNESSASVTEKTRTD</sequence>
<feature type="transmembrane region" description="Helical" evidence="6">
    <location>
        <begin position="118"/>
        <end position="140"/>
    </location>
</feature>
<feature type="region of interest" description="Disordered" evidence="5">
    <location>
        <begin position="326"/>
        <end position="395"/>
    </location>
</feature>
<keyword evidence="3 6" id="KW-1133">Transmembrane helix</keyword>
<dbReference type="SMART" id="SM01160">
    <property type="entry name" value="DUF1751"/>
    <property type="match status" value="1"/>
</dbReference>
<dbReference type="Pfam" id="PF08551">
    <property type="entry name" value="DUF1751"/>
    <property type="match status" value="1"/>
</dbReference>
<dbReference type="SUPFAM" id="SSF144091">
    <property type="entry name" value="Rhomboid-like"/>
    <property type="match status" value="1"/>
</dbReference>
<evidence type="ECO:0000256" key="4">
    <source>
        <dbReference type="ARBA" id="ARBA00023136"/>
    </source>
</evidence>
<feature type="compositionally biased region" description="Acidic residues" evidence="5">
    <location>
        <begin position="363"/>
        <end position="373"/>
    </location>
</feature>
<proteinExistence type="predicted"/>
<keyword evidence="2 6" id="KW-0812">Transmembrane</keyword>
<evidence type="ECO:0000313" key="8">
    <source>
        <dbReference type="Proteomes" id="UP000827284"/>
    </source>
</evidence>
<dbReference type="PANTHER" id="PTHR13377">
    <property type="entry name" value="PLACENTAL PROTEIN 6"/>
    <property type="match status" value="1"/>
</dbReference>
<organism evidence="7 8">
    <name type="scientific">Entomortierella parvispora</name>
    <dbReference type="NCBI Taxonomy" id="205924"/>
    <lineage>
        <taxon>Eukaryota</taxon>
        <taxon>Fungi</taxon>
        <taxon>Fungi incertae sedis</taxon>
        <taxon>Mucoromycota</taxon>
        <taxon>Mortierellomycotina</taxon>
        <taxon>Mortierellomycetes</taxon>
        <taxon>Mortierellales</taxon>
        <taxon>Mortierellaceae</taxon>
        <taxon>Entomortierella</taxon>
    </lineage>
</organism>
<dbReference type="AlphaFoldDB" id="A0A9P3LWS3"/>
<evidence type="ECO:0000313" key="7">
    <source>
        <dbReference type="EMBL" id="GJJ73373.1"/>
    </source>
</evidence>
<feature type="transmembrane region" description="Helical" evidence="6">
    <location>
        <begin position="152"/>
        <end position="170"/>
    </location>
</feature>
<feature type="transmembrane region" description="Helical" evidence="6">
    <location>
        <begin position="89"/>
        <end position="106"/>
    </location>
</feature>
<feature type="transmembrane region" description="Helical" evidence="6">
    <location>
        <begin position="207"/>
        <end position="223"/>
    </location>
</feature>
<feature type="transmembrane region" description="Helical" evidence="6">
    <location>
        <begin position="177"/>
        <end position="201"/>
    </location>
</feature>
<evidence type="ECO:0000256" key="3">
    <source>
        <dbReference type="ARBA" id="ARBA00022989"/>
    </source>
</evidence>
<dbReference type="OrthoDB" id="73612at2759"/>
<evidence type="ECO:0000256" key="2">
    <source>
        <dbReference type="ARBA" id="ARBA00022692"/>
    </source>
</evidence>
<dbReference type="PANTHER" id="PTHR13377:SF3">
    <property type="entry name" value="TRANSMEMBRANE PROTEIN 115"/>
    <property type="match status" value="1"/>
</dbReference>
<dbReference type="Proteomes" id="UP000827284">
    <property type="component" value="Unassembled WGS sequence"/>
</dbReference>
<name>A0A9P3LWS3_9FUNG</name>
<keyword evidence="8" id="KW-1185">Reference proteome</keyword>
<dbReference type="Gene3D" id="1.20.1540.10">
    <property type="entry name" value="Rhomboid-like"/>
    <property type="match status" value="1"/>
</dbReference>
<dbReference type="GO" id="GO:0006890">
    <property type="term" value="P:retrograde vesicle-mediated transport, Golgi to endoplasmic reticulum"/>
    <property type="evidence" value="ECO:0007669"/>
    <property type="project" value="InterPro"/>
</dbReference>
<dbReference type="InterPro" id="IPR035952">
    <property type="entry name" value="Rhomboid-like_sf"/>
</dbReference>
<dbReference type="GO" id="GO:0016020">
    <property type="term" value="C:membrane"/>
    <property type="evidence" value="ECO:0007669"/>
    <property type="project" value="UniProtKB-SubCell"/>
</dbReference>
<dbReference type="InterPro" id="IPR013861">
    <property type="entry name" value="TMEM115/Pdh1/Rbl19"/>
</dbReference>
<comment type="subcellular location">
    <subcellularLocation>
        <location evidence="1">Membrane</location>
        <topology evidence="1">Multi-pass membrane protein</topology>
    </subcellularLocation>
</comment>